<protein>
    <recommendedName>
        <fullName evidence="4 5">Flagellar hook-basal body complex protein FliE</fullName>
    </recommendedName>
</protein>
<dbReference type="PRINTS" id="PR01006">
    <property type="entry name" value="FLGHOOKFLIE"/>
</dbReference>
<evidence type="ECO:0000256" key="6">
    <source>
        <dbReference type="SAM" id="MobiDB-lite"/>
    </source>
</evidence>
<sequence length="131" mass="13662">MSGPMRLPPIAPPPLPSYAQPRPGTMPGSSQTANSPGFSLNLSPANLSPDAATNTASSGGGLTGALMDQVKGVNSMQTGADSMMNSLLTGGDVNEAEVLTAVQKADLAFRMLMQIRNKLMDAYREVQQIQI</sequence>
<evidence type="ECO:0000256" key="5">
    <source>
        <dbReference type="NCBIfam" id="TIGR00205"/>
    </source>
</evidence>
<evidence type="ECO:0000256" key="1">
    <source>
        <dbReference type="ARBA" id="ARBA00004117"/>
    </source>
</evidence>
<comment type="caution">
    <text evidence="7">The sequence shown here is derived from an EMBL/GenBank/DDBJ whole genome shotgun (WGS) entry which is preliminary data.</text>
</comment>
<keyword evidence="8" id="KW-1185">Reference proteome</keyword>
<dbReference type="GO" id="GO:0005198">
    <property type="term" value="F:structural molecule activity"/>
    <property type="evidence" value="ECO:0007669"/>
    <property type="project" value="UniProtKB-UniRule"/>
</dbReference>
<evidence type="ECO:0000256" key="4">
    <source>
        <dbReference type="HAMAP-Rule" id="MF_00724"/>
    </source>
</evidence>
<accession>A0A7W5DZ62</accession>
<keyword evidence="7" id="KW-0969">Cilium</keyword>
<dbReference type="NCBIfam" id="TIGR00205">
    <property type="entry name" value="fliE"/>
    <property type="match status" value="1"/>
</dbReference>
<comment type="subcellular location">
    <subcellularLocation>
        <location evidence="1 4">Bacterial flagellum basal body</location>
    </subcellularLocation>
</comment>
<dbReference type="InterPro" id="IPR001624">
    <property type="entry name" value="FliE"/>
</dbReference>
<dbReference type="EMBL" id="JACHXU010000006">
    <property type="protein sequence ID" value="MBB3206342.1"/>
    <property type="molecule type" value="Genomic_DNA"/>
</dbReference>
<feature type="compositionally biased region" description="Polar residues" evidence="6">
    <location>
        <begin position="27"/>
        <end position="57"/>
    </location>
</feature>
<dbReference type="PANTHER" id="PTHR34653">
    <property type="match status" value="1"/>
</dbReference>
<evidence type="ECO:0000256" key="2">
    <source>
        <dbReference type="ARBA" id="ARBA00009272"/>
    </source>
</evidence>
<evidence type="ECO:0000256" key="3">
    <source>
        <dbReference type="ARBA" id="ARBA00023143"/>
    </source>
</evidence>
<dbReference type="Pfam" id="PF02049">
    <property type="entry name" value="FliE"/>
    <property type="match status" value="1"/>
</dbReference>
<comment type="similarity">
    <text evidence="2 4">Belongs to the FliE family.</text>
</comment>
<feature type="region of interest" description="Disordered" evidence="6">
    <location>
        <begin position="1"/>
        <end position="65"/>
    </location>
</feature>
<evidence type="ECO:0000313" key="7">
    <source>
        <dbReference type="EMBL" id="MBB3206342.1"/>
    </source>
</evidence>
<dbReference type="GO" id="GO:0003774">
    <property type="term" value="F:cytoskeletal motor activity"/>
    <property type="evidence" value="ECO:0007669"/>
    <property type="project" value="InterPro"/>
</dbReference>
<reference evidence="7 8" key="1">
    <citation type="submission" date="2020-08" db="EMBL/GenBank/DDBJ databases">
        <title>Genomic Encyclopedia of Type Strains, Phase III (KMG-III): the genomes of soil and plant-associated and newly described type strains.</title>
        <authorList>
            <person name="Whitman W."/>
        </authorList>
    </citation>
    <scope>NUCLEOTIDE SEQUENCE [LARGE SCALE GENOMIC DNA]</scope>
    <source>
        <strain evidence="7 8">CECT 8075</strain>
    </source>
</reference>
<name>A0A7W5DZ62_9BACT</name>
<feature type="compositionally biased region" description="Pro residues" evidence="6">
    <location>
        <begin position="1"/>
        <end position="16"/>
    </location>
</feature>
<organism evidence="7 8">
    <name type="scientific">Aporhodopirellula rubra</name>
    <dbReference type="NCBI Taxonomy" id="980271"/>
    <lineage>
        <taxon>Bacteria</taxon>
        <taxon>Pseudomonadati</taxon>
        <taxon>Planctomycetota</taxon>
        <taxon>Planctomycetia</taxon>
        <taxon>Pirellulales</taxon>
        <taxon>Pirellulaceae</taxon>
        <taxon>Aporhodopirellula</taxon>
    </lineage>
</organism>
<evidence type="ECO:0000313" key="8">
    <source>
        <dbReference type="Proteomes" id="UP000536179"/>
    </source>
</evidence>
<dbReference type="AlphaFoldDB" id="A0A7W5DZ62"/>
<gene>
    <name evidence="4" type="primary">fliE</name>
    <name evidence="7" type="ORF">FHS27_002151</name>
</gene>
<keyword evidence="3 4" id="KW-0975">Bacterial flagellum</keyword>
<keyword evidence="7" id="KW-0966">Cell projection</keyword>
<dbReference type="GO" id="GO:0071973">
    <property type="term" value="P:bacterial-type flagellum-dependent cell motility"/>
    <property type="evidence" value="ECO:0007669"/>
    <property type="project" value="InterPro"/>
</dbReference>
<dbReference type="HAMAP" id="MF_00724">
    <property type="entry name" value="FliE"/>
    <property type="match status" value="1"/>
</dbReference>
<dbReference type="Proteomes" id="UP000536179">
    <property type="component" value="Unassembled WGS sequence"/>
</dbReference>
<keyword evidence="7" id="KW-0282">Flagellum</keyword>
<proteinExistence type="inferred from homology"/>
<dbReference type="PANTHER" id="PTHR34653:SF1">
    <property type="entry name" value="FLAGELLAR HOOK-BASAL BODY COMPLEX PROTEIN FLIE"/>
    <property type="match status" value="1"/>
</dbReference>
<dbReference type="GO" id="GO:0009425">
    <property type="term" value="C:bacterial-type flagellum basal body"/>
    <property type="evidence" value="ECO:0007669"/>
    <property type="project" value="UniProtKB-SubCell"/>
</dbReference>